<evidence type="ECO:0000256" key="5">
    <source>
        <dbReference type="ARBA" id="ARBA00023136"/>
    </source>
</evidence>
<sequence>MYASLPSSWHRSEECAPRYHTLTLPLSRHTWIPFADIPPSFDLTTLYRELHRLHPEGFVIRGCPPEVSALFHSFGDDTLRTGMDAVLDLTSDRHFEGKKVRAALKRGWRHGLVEEIPCAALASDCLQVLQRESPHAGKPMLRHLFRSNPLETSRCFVFRSFTGARLACLTLSRQGRNAFHTELMLRSAKAPGDVMECLIAGTAEQLRAEGAERLSLGEVPFMLREPDHQPLILLERILFAAAPLCRHAYDYMGLYAFKNKFRPLWRTMRLCGGPGVELKPPLLFELAYSAGFVELLAQSTLQHLDLLADDDEPATGREPA</sequence>
<dbReference type="GO" id="GO:0055091">
    <property type="term" value="P:phospholipid homeostasis"/>
    <property type="evidence" value="ECO:0007669"/>
    <property type="project" value="TreeGrafter"/>
</dbReference>
<dbReference type="AlphaFoldDB" id="A0A165MCC9"/>
<keyword evidence="4" id="KW-1133">Transmembrane helix</keyword>
<dbReference type="InterPro" id="IPR051211">
    <property type="entry name" value="PG_lysyltransferase"/>
</dbReference>
<evidence type="ECO:0000256" key="1">
    <source>
        <dbReference type="ARBA" id="ARBA00004651"/>
    </source>
</evidence>
<protein>
    <recommendedName>
        <fullName evidence="6">Phosphatidylglycerol lysyltransferase C-terminal domain-containing protein</fullName>
    </recommendedName>
</protein>
<keyword evidence="5" id="KW-0472">Membrane</keyword>
<accession>A0A165MCC9</accession>
<organism evidence="7 8">
    <name type="scientific">Pelodictyon luteolum</name>
    <dbReference type="NCBI Taxonomy" id="1100"/>
    <lineage>
        <taxon>Bacteria</taxon>
        <taxon>Pseudomonadati</taxon>
        <taxon>Chlorobiota</taxon>
        <taxon>Chlorobiia</taxon>
        <taxon>Chlorobiales</taxon>
        <taxon>Chlorobiaceae</taxon>
        <taxon>Chlorobium/Pelodictyon group</taxon>
        <taxon>Pelodictyon</taxon>
    </lineage>
</organism>
<proteinExistence type="predicted"/>
<comment type="subcellular location">
    <subcellularLocation>
        <location evidence="1">Cell membrane</location>
        <topology evidence="1">Multi-pass membrane protein</topology>
    </subcellularLocation>
</comment>
<reference evidence="7 8" key="1">
    <citation type="submission" date="2016-03" db="EMBL/GenBank/DDBJ databases">
        <title>Speciation and ecological success in dimly lit waters: horizontal gene transfer in a green sulfur bacteria bloom unveiled by metagenomic assembly.</title>
        <authorList>
            <person name="Llorens-Mares T."/>
            <person name="Liu Z."/>
            <person name="Allen L.Z."/>
            <person name="Rusch D.B."/>
            <person name="Craig M.T."/>
            <person name="Dupont C.L."/>
            <person name="Bryant D.A."/>
            <person name="Casamayor E.O."/>
        </authorList>
    </citation>
    <scope>NUCLEOTIDE SEQUENCE [LARGE SCALE GENOMIC DNA]</scope>
    <source>
        <strain evidence="7">CIII</strain>
    </source>
</reference>
<evidence type="ECO:0000256" key="4">
    <source>
        <dbReference type="ARBA" id="ARBA00022989"/>
    </source>
</evidence>
<evidence type="ECO:0000313" key="7">
    <source>
        <dbReference type="EMBL" id="KZK75075.1"/>
    </source>
</evidence>
<keyword evidence="2" id="KW-1003">Cell membrane</keyword>
<comment type="caution">
    <text evidence="7">The sequence shown here is derived from an EMBL/GenBank/DDBJ whole genome shotgun (WGS) entry which is preliminary data.</text>
</comment>
<dbReference type="InterPro" id="IPR024320">
    <property type="entry name" value="LPG_synthase_C"/>
</dbReference>
<name>A0A165MCC9_PELLU</name>
<dbReference type="EMBL" id="LVWG01000013">
    <property type="protein sequence ID" value="KZK75075.1"/>
    <property type="molecule type" value="Genomic_DNA"/>
</dbReference>
<gene>
    <name evidence="7" type="ORF">A3K90_04480</name>
</gene>
<dbReference type="PANTHER" id="PTHR34697:SF2">
    <property type="entry name" value="PHOSPHATIDYLGLYCEROL LYSYLTRANSFERASE"/>
    <property type="match status" value="1"/>
</dbReference>
<dbReference type="Pfam" id="PF09924">
    <property type="entry name" value="LPG_synthase_C"/>
    <property type="match status" value="1"/>
</dbReference>
<dbReference type="RefSeq" id="WP_303680808.1">
    <property type="nucleotide sequence ID" value="NZ_LVWG01000013.1"/>
</dbReference>
<evidence type="ECO:0000259" key="6">
    <source>
        <dbReference type="Pfam" id="PF09924"/>
    </source>
</evidence>
<evidence type="ECO:0000256" key="2">
    <source>
        <dbReference type="ARBA" id="ARBA00022475"/>
    </source>
</evidence>
<evidence type="ECO:0000313" key="8">
    <source>
        <dbReference type="Proteomes" id="UP000076481"/>
    </source>
</evidence>
<dbReference type="Proteomes" id="UP000076481">
    <property type="component" value="Unassembled WGS sequence"/>
</dbReference>
<dbReference type="PANTHER" id="PTHR34697">
    <property type="entry name" value="PHOSPHATIDYLGLYCEROL LYSYLTRANSFERASE"/>
    <property type="match status" value="1"/>
</dbReference>
<keyword evidence="3" id="KW-0812">Transmembrane</keyword>
<dbReference type="GO" id="GO:0005886">
    <property type="term" value="C:plasma membrane"/>
    <property type="evidence" value="ECO:0007669"/>
    <property type="project" value="UniProtKB-SubCell"/>
</dbReference>
<dbReference type="GO" id="GO:0016755">
    <property type="term" value="F:aminoacyltransferase activity"/>
    <property type="evidence" value="ECO:0007669"/>
    <property type="project" value="TreeGrafter"/>
</dbReference>
<feature type="domain" description="Phosphatidylglycerol lysyltransferase C-terminal" evidence="6">
    <location>
        <begin position="47"/>
        <end position="267"/>
    </location>
</feature>
<evidence type="ECO:0000256" key="3">
    <source>
        <dbReference type="ARBA" id="ARBA00022692"/>
    </source>
</evidence>